<reference evidence="9 10" key="2">
    <citation type="journal article" date="2019" name="G3 (Bethesda)">
        <title>Hybrid Assembly of the Genome of the Entomopathogenic Nematode Steinernema carpocapsae Identifies the X-Chromosome.</title>
        <authorList>
            <person name="Serra L."/>
            <person name="Macchietto M."/>
            <person name="Macias-Munoz A."/>
            <person name="McGill C.J."/>
            <person name="Rodriguez I.M."/>
            <person name="Rodriguez B."/>
            <person name="Murad R."/>
            <person name="Mortazavi A."/>
        </authorList>
    </citation>
    <scope>NUCLEOTIDE SEQUENCE [LARGE SCALE GENOMIC DNA]</scope>
    <source>
        <strain evidence="9 10">ALL</strain>
    </source>
</reference>
<evidence type="ECO:0000256" key="6">
    <source>
        <dbReference type="SAM" id="MobiDB-lite"/>
    </source>
</evidence>
<dbReference type="InterPro" id="IPR032376">
    <property type="entry name" value="DOCK_N"/>
</dbReference>
<dbReference type="EMBL" id="AZBU02000008">
    <property type="protein sequence ID" value="TKR68327.1"/>
    <property type="molecule type" value="Genomic_DNA"/>
</dbReference>
<dbReference type="SUPFAM" id="SSF48371">
    <property type="entry name" value="ARM repeat"/>
    <property type="match status" value="1"/>
</dbReference>
<feature type="region of interest" description="Disordered" evidence="6">
    <location>
        <begin position="1682"/>
        <end position="1729"/>
    </location>
</feature>
<dbReference type="InterPro" id="IPR043162">
    <property type="entry name" value="DOCK_C_lobe_C"/>
</dbReference>
<dbReference type="STRING" id="34508.A0A4U5MGE7"/>
<dbReference type="InterPro" id="IPR046773">
    <property type="entry name" value="DOCKER_Lobe_C"/>
</dbReference>
<feature type="compositionally biased region" description="Polar residues" evidence="6">
    <location>
        <begin position="1702"/>
        <end position="1727"/>
    </location>
</feature>
<dbReference type="GO" id="GO:0031267">
    <property type="term" value="F:small GTPase binding"/>
    <property type="evidence" value="ECO:0007669"/>
    <property type="project" value="TreeGrafter"/>
</dbReference>
<dbReference type="GO" id="GO:0016477">
    <property type="term" value="P:cell migration"/>
    <property type="evidence" value="ECO:0007669"/>
    <property type="project" value="TreeGrafter"/>
</dbReference>
<dbReference type="Pfam" id="PF20421">
    <property type="entry name" value="DHR-2_Lobe_C"/>
    <property type="match status" value="1"/>
</dbReference>
<dbReference type="Pfam" id="PF14429">
    <property type="entry name" value="DOCK-C2"/>
    <property type="match status" value="1"/>
</dbReference>
<dbReference type="Pfam" id="PF16172">
    <property type="entry name" value="DOCK_N"/>
    <property type="match status" value="1"/>
</dbReference>
<comment type="subcellular location">
    <subcellularLocation>
        <location evidence="1">Cytoplasm</location>
    </subcellularLocation>
</comment>
<sequence length="1791" mass="204921">MFPIDHRDPPISTIYVGCQIILKQQQKTMQNQTYVAVAVNNFDCSEALPKGKRFLPFLIGQKVRVVANNGIWAYGFCIDDERKNGIFPLSAVQKHTSNASNSCSAIAEPCTSSESAAMVDEITLVLQNWWKTCKDYYTKQMNVASLEKILVYMNDLMVVRKQILSGNVPAEELKEIRIKTTSKIDLGNQWLGLDMTIRDTGGKPINTSTISLIQCYREHVSSKKKIEDDSRPHTGTQISSFSVLIQVLSTTLELACDCEFVMSLYDLKEQKFITEDFTFRWSARTAGFEQKDCRVFFTGFGESEASGDHRLLIVLRTYRIAPIESSSSTMKKQADTVGLACYRQPYAVGFIDLTEVIGGEAPKETIFFLSRDESFDSLVASLLSSKLSTAKILSSFSGSGYAQKTQVMISSQFMLGIRKQIKKNFPHIFTVRPPTEVYKISDSSADDKPSNHLFVTLQSGEFYKASEKNIEARLFLYSNSNHWYQNCFELATPLEEQTISSHYQSSVFYHEDKPKWNETVKIRLPDGISEHDVHLRIALYSRRSDKNKTDKGPFAIAFAHILTGNKLISDGEHELLMYKVDPLRFAHSDTTYVSNPATRAEMKSSQSSTKPVTLMEKNSVTIYTRTRSTVLTHNILILGILNWQKSQASLRDYLEKIASQEGLVTEQVVKFIPSFFDAIFGIMDNHVNLQRQCFDVLVVVLRLVESEKNAMYKPVLDNYIRTFHSTVAYVGLITNLLYYIEHADETHEKSLPALKALGYLMRMIVASMRANRRMHSSCGNFRDLIERFKIALEGMMQGDRGRMTCQNVALKFLPTIIPELIQPGILEPYEVTVFIISIMDKFGINIVPRHRLEFIEKVVDTDLFLLPECREILLSKVLEKVLQHLEPERMAERTEYAERIQSCSNILMNILETLANMNLSSTQLEDSDFTFVFNKCFRPLVQTCIHLLHERAVLQPVFTIVLALLDRISAESFKRCVDVLHTQLDKLDFLSELVRMFRDIYSRSAYQKDWYLMLRNQNKIFVKTMRFIIPIVVTTFNDNNFDVDLWRECMLTLVAFITQEKFVDRKPAFLKRLAALSLRSLWYQIPSMEKMNYIPSLVGAFLRVALTNDAAIRETTIPIFFDMVQIEYHHSTPNEFTMFRDEMIVQLDSLVDDGGGDAAFRRQLHHLMMDRCRSNHEMFTRGGIVLFIKEIDHLLQLLFDYRQVRRMSDSIENGMSRTVALIKYYHSIGQRDLYIAYVYKLYDLHLLCGNLVEAAFTLQSHASTLSWEEEELPPFVITKQLNRQCGSQRQLKEQLYIEMADLLDRGEIWEKSIEILKELVPVYEHRYIDYVKLSELLSRIADLYRKISSHPRMPCSYFLVGFYGRDFPAYLNKKEFVFRGQALDKLISFQQRLLSTFYGSKLVPTMDDCSCLAKQRGRHIQIIAVKPIAPPCSLIENKVVNRLIRWYYEHNDVNKFEYSRPEKRQSKFTELENSEVTQLWIRKRYIGVDCALPNILKFSQVISHSEPFDSSPLNEAVATMERSNDGLYSMASEAMNSPDEWTKPLGGAIRGVLQANVQGGTKNYKVFFTDECHAVLTEEELMEVERLGELLRNQVPILEYCLYVHGNMPKIDHNFHASLVESFYEYRQNIEEQFGSAPSILPPNSSILSNGPPAFHDNSPSVTNAASLGSLHKSRNVISAIRGMRPITSARKSSSRCEERTSFQSESSLPTTPRNSDASRISFSTANPVAGSPLRARFRELESEKIAERFSEGDSPPPPPLPSDSPTSTRLNSGNPSIAPRNQLLSLVFTS</sequence>
<evidence type="ECO:0000256" key="1">
    <source>
        <dbReference type="ARBA" id="ARBA00004496"/>
    </source>
</evidence>
<dbReference type="Gene3D" id="1.20.1270.350">
    <property type="entry name" value="Dedicator of cytokinesis N-terminal subdomain"/>
    <property type="match status" value="1"/>
</dbReference>
<feature type="region of interest" description="Disordered" evidence="6">
    <location>
        <begin position="1742"/>
        <end position="1791"/>
    </location>
</feature>
<protein>
    <recommendedName>
        <fullName evidence="11">C2 DOCK-type domain-containing protein</fullName>
    </recommendedName>
</protein>
<evidence type="ECO:0000256" key="5">
    <source>
        <dbReference type="PROSITE-ProRule" id="PRU00983"/>
    </source>
</evidence>
<dbReference type="InterPro" id="IPR026791">
    <property type="entry name" value="DOCK"/>
</dbReference>
<dbReference type="PROSITE" id="PS51651">
    <property type="entry name" value="DOCKER"/>
    <property type="match status" value="1"/>
</dbReference>
<comment type="caution">
    <text evidence="9">The sequence shown here is derived from an EMBL/GenBank/DDBJ whole genome shotgun (WGS) entry which is preliminary data.</text>
</comment>
<evidence type="ECO:0000313" key="10">
    <source>
        <dbReference type="Proteomes" id="UP000298663"/>
    </source>
</evidence>
<accession>A0A4U5MGE7</accession>
<feature type="compositionally biased region" description="Basic and acidic residues" evidence="6">
    <location>
        <begin position="1742"/>
        <end position="1752"/>
    </location>
</feature>
<proteinExistence type="inferred from homology"/>
<dbReference type="InterPro" id="IPR046769">
    <property type="entry name" value="DOCKER_Lobe_A"/>
</dbReference>
<evidence type="ECO:0000256" key="4">
    <source>
        <dbReference type="ARBA" id="ARBA00022658"/>
    </source>
</evidence>
<dbReference type="InterPro" id="IPR042455">
    <property type="entry name" value="DOCK_N_sub1"/>
</dbReference>
<dbReference type="Gene3D" id="1.20.58.740">
    <property type="match status" value="1"/>
</dbReference>
<dbReference type="GO" id="GO:0007520">
    <property type="term" value="P:myoblast fusion"/>
    <property type="evidence" value="ECO:0007669"/>
    <property type="project" value="TreeGrafter"/>
</dbReference>
<name>A0A4U5MGE7_STECR</name>
<dbReference type="Pfam" id="PF23554">
    <property type="entry name" value="TPR_DOCK"/>
    <property type="match status" value="1"/>
</dbReference>
<feature type="domain" description="DOCKER" evidence="8">
    <location>
        <begin position="1225"/>
        <end position="1639"/>
    </location>
</feature>
<dbReference type="Gene3D" id="1.25.40.410">
    <property type="match status" value="1"/>
</dbReference>
<keyword evidence="4" id="KW-0344">Guanine-nucleotide releasing factor</keyword>
<dbReference type="GO" id="GO:0005737">
    <property type="term" value="C:cytoplasm"/>
    <property type="evidence" value="ECO:0007669"/>
    <property type="project" value="UniProtKB-SubCell"/>
</dbReference>
<keyword evidence="2" id="KW-0963">Cytoplasm</keyword>
<dbReference type="InterPro" id="IPR043161">
    <property type="entry name" value="DOCK_C_lobe_A"/>
</dbReference>
<dbReference type="InterPro" id="IPR027357">
    <property type="entry name" value="DOCKER_dom"/>
</dbReference>
<evidence type="ECO:0000259" key="7">
    <source>
        <dbReference type="PROSITE" id="PS51650"/>
    </source>
</evidence>
<dbReference type="Gene3D" id="2.30.30.40">
    <property type="entry name" value="SH3 Domains"/>
    <property type="match status" value="1"/>
</dbReference>
<dbReference type="GO" id="GO:0005886">
    <property type="term" value="C:plasma membrane"/>
    <property type="evidence" value="ECO:0007669"/>
    <property type="project" value="TreeGrafter"/>
</dbReference>
<dbReference type="CDD" id="cd11684">
    <property type="entry name" value="DHR2_DOCK"/>
    <property type="match status" value="1"/>
</dbReference>
<reference evidence="9 10" key="1">
    <citation type="journal article" date="2015" name="Genome Biol.">
        <title>Comparative genomics of Steinernema reveals deeply conserved gene regulatory networks.</title>
        <authorList>
            <person name="Dillman A.R."/>
            <person name="Macchietto M."/>
            <person name="Porter C.F."/>
            <person name="Rogers A."/>
            <person name="Williams B."/>
            <person name="Antoshechkin I."/>
            <person name="Lee M.M."/>
            <person name="Goodwin Z."/>
            <person name="Lu X."/>
            <person name="Lewis E.E."/>
            <person name="Goodrich-Blair H."/>
            <person name="Stock S.P."/>
            <person name="Adams B.J."/>
            <person name="Sternberg P.W."/>
            <person name="Mortazavi A."/>
        </authorList>
    </citation>
    <scope>NUCLEOTIDE SEQUENCE [LARGE SCALE GENOMIC DNA]</scope>
    <source>
        <strain evidence="9 10">ALL</strain>
    </source>
</reference>
<keyword evidence="10" id="KW-1185">Reference proteome</keyword>
<evidence type="ECO:0000256" key="3">
    <source>
        <dbReference type="ARBA" id="ARBA00022553"/>
    </source>
</evidence>
<evidence type="ECO:0000259" key="8">
    <source>
        <dbReference type="PROSITE" id="PS51651"/>
    </source>
</evidence>
<dbReference type="PROSITE" id="PS51650">
    <property type="entry name" value="C2_DOCK"/>
    <property type="match status" value="1"/>
</dbReference>
<dbReference type="InterPro" id="IPR035892">
    <property type="entry name" value="C2_domain_sf"/>
</dbReference>
<organism evidence="9 10">
    <name type="scientific">Steinernema carpocapsae</name>
    <name type="common">Entomopathogenic nematode</name>
    <dbReference type="NCBI Taxonomy" id="34508"/>
    <lineage>
        <taxon>Eukaryota</taxon>
        <taxon>Metazoa</taxon>
        <taxon>Ecdysozoa</taxon>
        <taxon>Nematoda</taxon>
        <taxon>Chromadorea</taxon>
        <taxon>Rhabditida</taxon>
        <taxon>Tylenchina</taxon>
        <taxon>Panagrolaimomorpha</taxon>
        <taxon>Strongyloidoidea</taxon>
        <taxon>Steinernematidae</taxon>
        <taxon>Steinernema</taxon>
    </lineage>
</organism>
<keyword evidence="3" id="KW-0597">Phosphoprotein</keyword>
<dbReference type="InterPro" id="IPR056372">
    <property type="entry name" value="TPR_DOCK"/>
</dbReference>
<evidence type="ECO:0008006" key="11">
    <source>
        <dbReference type="Google" id="ProtNLM"/>
    </source>
</evidence>
<evidence type="ECO:0000313" key="9">
    <source>
        <dbReference type="EMBL" id="TKR68327.1"/>
    </source>
</evidence>
<dbReference type="Pfam" id="PF06920">
    <property type="entry name" value="DHR-2_Lobe_A"/>
    <property type="match status" value="1"/>
</dbReference>
<dbReference type="InterPro" id="IPR016024">
    <property type="entry name" value="ARM-type_fold"/>
</dbReference>
<feature type="domain" description="C2 DOCK-type" evidence="7">
    <location>
        <begin position="450"/>
        <end position="620"/>
    </location>
</feature>
<dbReference type="Proteomes" id="UP000298663">
    <property type="component" value="Unassembled WGS sequence"/>
</dbReference>
<dbReference type="Gene3D" id="2.60.40.150">
    <property type="entry name" value="C2 domain"/>
    <property type="match status" value="1"/>
</dbReference>
<evidence type="ECO:0000256" key="2">
    <source>
        <dbReference type="ARBA" id="ARBA00022490"/>
    </source>
</evidence>
<comment type="similarity">
    <text evidence="5">Belongs to the DOCK family.</text>
</comment>
<dbReference type="GO" id="GO:0005085">
    <property type="term" value="F:guanyl-nucleotide exchange factor activity"/>
    <property type="evidence" value="ECO:0007669"/>
    <property type="project" value="UniProtKB-KW"/>
</dbReference>
<dbReference type="PANTHER" id="PTHR45653">
    <property type="entry name" value="DEDICATOR OF CYTOKINESIS"/>
    <property type="match status" value="1"/>
</dbReference>
<dbReference type="PANTHER" id="PTHR45653:SF10">
    <property type="entry name" value="MYOBLAST CITY, ISOFORM B"/>
    <property type="match status" value="1"/>
</dbReference>
<dbReference type="InterPro" id="IPR027007">
    <property type="entry name" value="C2_DOCK-type_domain"/>
</dbReference>
<dbReference type="OrthoDB" id="18896at2759"/>
<dbReference type="GO" id="GO:0007264">
    <property type="term" value="P:small GTPase-mediated signal transduction"/>
    <property type="evidence" value="ECO:0007669"/>
    <property type="project" value="InterPro"/>
</dbReference>
<gene>
    <name evidence="9" type="ORF">L596_024323</name>
</gene>